<dbReference type="EMBL" id="JAGIXG020000097">
    <property type="protein sequence ID" value="KAI6777833.1"/>
    <property type="molecule type" value="Genomic_DNA"/>
</dbReference>
<keyword evidence="2" id="KW-0732">Signal</keyword>
<comment type="caution">
    <text evidence="3">The sequence shown here is derived from an EMBL/GenBank/DDBJ whole genome shotgun (WGS) entry which is preliminary data.</text>
</comment>
<dbReference type="PANTHER" id="PTHR35340">
    <property type="entry name" value="PQQ ENZYME REPEAT PROTEIN-RELATED"/>
    <property type="match status" value="1"/>
</dbReference>
<dbReference type="InterPro" id="IPR053143">
    <property type="entry name" value="Arylsulfate_ST"/>
</dbReference>
<keyword evidence="1" id="KW-0472">Membrane</keyword>
<evidence type="ECO:0000313" key="3">
    <source>
        <dbReference type="EMBL" id="KAI6777833.1"/>
    </source>
</evidence>
<dbReference type="GeneID" id="75827902"/>
<reference evidence="3" key="2">
    <citation type="submission" date="2022-07" db="EMBL/GenBank/DDBJ databases">
        <authorList>
            <person name="Goncalves M.F.M."/>
            <person name="Hilario S."/>
            <person name="Van De Peer Y."/>
            <person name="Esteves A.C."/>
            <person name="Alves A."/>
        </authorList>
    </citation>
    <scope>NUCLEOTIDE SEQUENCE</scope>
    <source>
        <strain evidence="3">MUM 19.33</strain>
    </source>
</reference>
<gene>
    <name evidence="3" type="ORF">J7T54_001383</name>
</gene>
<evidence type="ECO:0000256" key="2">
    <source>
        <dbReference type="SAM" id="SignalP"/>
    </source>
</evidence>
<protein>
    <submittedName>
        <fullName evidence="3">Arylsulfotransferase (ASST)</fullName>
    </submittedName>
</protein>
<dbReference type="InterPro" id="IPR039535">
    <property type="entry name" value="ASST-like"/>
</dbReference>
<dbReference type="OrthoDB" id="5427350at2759"/>
<feature type="non-terminal residue" evidence="3">
    <location>
        <position position="1"/>
    </location>
</feature>
<dbReference type="RefSeq" id="XP_051358689.1">
    <property type="nucleotide sequence ID" value="XM_051510400.1"/>
</dbReference>
<sequence length="564" mass="62956">MARLRSNPVGAVLSCWWLCHSLVAGDFTVTSDLDAYEKLADDNNGFPHQTFRSSDIKGPVFHINHWDKNLTDDTPYIFIGTNYGKIGAGAGPMIIDASDLSLVYADQSYTNNYHSEMQTIHDKPHLTYWAKDRDLGGVHVVVDENYNKKYNATAVSPHYEDMHEFHVTNEGTAVFTTHHRIDFDCSLWGGSSSCHVHDTGFQEVDLETNEVLFGWWAADHFDPADSYARFVAGDFGLNSEREGNYDLSHMNGTEDGNYLISSRHFFSVQLIDGKTGEPIWTLGGKKNSFTDLSNGSATNIGWQHNARFYHNHSQITLFDNHNENQGDCGDHCETRGLHVEIDTKEMTARVIREYYHPGHLDSGAMGGMQLLDSGNAIVGWGWTPSIVEYASDGQVAMDIQRGKVGIGRQGNMFMYRVNKGHWTGRPTWPPSFVVDEDDGNATIYMSWNGATDIVKWFIFSSEQSDKVNDIEHLFTAPRTGFETSASIKADELSRFVRVAAVDKAGSVLGVSDVFDRQAEYTDDVASGDADGRIKISSLAIGSIFAILLITFSTAFGLLIYRRRR</sequence>
<dbReference type="PANTHER" id="PTHR35340:SF5">
    <property type="entry name" value="ASST-DOMAIN-CONTAINING PROTEIN"/>
    <property type="match status" value="1"/>
</dbReference>
<keyword evidence="4" id="KW-1185">Reference proteome</keyword>
<feature type="signal peptide" evidence="2">
    <location>
        <begin position="1"/>
        <end position="25"/>
    </location>
</feature>
<dbReference type="Pfam" id="PF14269">
    <property type="entry name" value="Arylsulfotran_2"/>
    <property type="match status" value="1"/>
</dbReference>
<keyword evidence="1" id="KW-1133">Transmembrane helix</keyword>
<accession>A0A9P9XUI7</accession>
<evidence type="ECO:0000313" key="4">
    <source>
        <dbReference type="Proteomes" id="UP001055219"/>
    </source>
</evidence>
<evidence type="ECO:0000256" key="1">
    <source>
        <dbReference type="SAM" id="Phobius"/>
    </source>
</evidence>
<dbReference type="Proteomes" id="UP001055219">
    <property type="component" value="Unassembled WGS sequence"/>
</dbReference>
<feature type="transmembrane region" description="Helical" evidence="1">
    <location>
        <begin position="538"/>
        <end position="560"/>
    </location>
</feature>
<keyword evidence="1" id="KW-0812">Transmembrane</keyword>
<organism evidence="3 4">
    <name type="scientific">Emericellopsis cladophorae</name>
    <dbReference type="NCBI Taxonomy" id="2686198"/>
    <lineage>
        <taxon>Eukaryota</taxon>
        <taxon>Fungi</taxon>
        <taxon>Dikarya</taxon>
        <taxon>Ascomycota</taxon>
        <taxon>Pezizomycotina</taxon>
        <taxon>Sordariomycetes</taxon>
        <taxon>Hypocreomycetidae</taxon>
        <taxon>Hypocreales</taxon>
        <taxon>Bionectriaceae</taxon>
        <taxon>Emericellopsis</taxon>
    </lineage>
</organism>
<dbReference type="AlphaFoldDB" id="A0A9P9XUI7"/>
<name>A0A9P9XUI7_9HYPO</name>
<feature type="chain" id="PRO_5040427187" evidence="2">
    <location>
        <begin position="26"/>
        <end position="564"/>
    </location>
</feature>
<proteinExistence type="predicted"/>
<reference evidence="3" key="1">
    <citation type="journal article" date="2021" name="J Fungi (Basel)">
        <title>Genomic and Metabolomic Analyses of the Marine Fungus Emericellopsis cladophorae: Insights into Saltwater Adaptability Mechanisms and Its Biosynthetic Potential.</title>
        <authorList>
            <person name="Goncalves M.F.M."/>
            <person name="Hilario S."/>
            <person name="Van de Peer Y."/>
            <person name="Esteves A.C."/>
            <person name="Alves A."/>
        </authorList>
    </citation>
    <scope>NUCLEOTIDE SEQUENCE</scope>
    <source>
        <strain evidence="3">MUM 19.33</strain>
    </source>
</reference>